<dbReference type="Gene3D" id="4.10.910.10">
    <property type="entry name" value="30s ribosomal protein s13, domain 2"/>
    <property type="match status" value="1"/>
</dbReference>
<dbReference type="InterPro" id="IPR027437">
    <property type="entry name" value="Rbsml_uS13_C"/>
</dbReference>
<dbReference type="OrthoDB" id="5534642at2759"/>
<keyword evidence="3" id="KW-0687">Ribonucleoprotein</keyword>
<evidence type="ECO:0000256" key="2">
    <source>
        <dbReference type="ARBA" id="ARBA00022980"/>
    </source>
</evidence>
<keyword evidence="2" id="KW-0689">Ribosomal protein</keyword>
<evidence type="ECO:0000256" key="1">
    <source>
        <dbReference type="ARBA" id="ARBA00008080"/>
    </source>
</evidence>
<comment type="caution">
    <text evidence="4">The sequence shown here is derived from an EMBL/GenBank/DDBJ whole genome shotgun (WGS) entry which is preliminary data.</text>
</comment>
<dbReference type="GO" id="GO:0003676">
    <property type="term" value="F:nucleic acid binding"/>
    <property type="evidence" value="ECO:0007669"/>
    <property type="project" value="InterPro"/>
</dbReference>
<dbReference type="Proteomes" id="UP000541444">
    <property type="component" value="Unassembled WGS sequence"/>
</dbReference>
<name>A0A7J7LHP4_9MAGN</name>
<dbReference type="PROSITE" id="PS50159">
    <property type="entry name" value="RIBOSOMAL_S13_2"/>
    <property type="match status" value="1"/>
</dbReference>
<gene>
    <name evidence="4" type="ORF">GIB67_037075</name>
</gene>
<dbReference type="GO" id="GO:1990904">
    <property type="term" value="C:ribonucleoprotein complex"/>
    <property type="evidence" value="ECO:0007669"/>
    <property type="project" value="UniProtKB-KW"/>
</dbReference>
<dbReference type="EMBL" id="JACGCM010002279">
    <property type="protein sequence ID" value="KAF6142157.1"/>
    <property type="molecule type" value="Genomic_DNA"/>
</dbReference>
<evidence type="ECO:0000256" key="3">
    <source>
        <dbReference type="ARBA" id="ARBA00023274"/>
    </source>
</evidence>
<sequence>WAICCKAKEPHEDCCKPSAIQVVNQFLFFEWYKNHRGLNHYWVLRVHGQHTKTIGRKEKTVSVSKKR</sequence>
<feature type="non-terminal residue" evidence="4">
    <location>
        <position position="1"/>
    </location>
</feature>
<evidence type="ECO:0000313" key="5">
    <source>
        <dbReference type="Proteomes" id="UP000541444"/>
    </source>
</evidence>
<evidence type="ECO:0000313" key="4">
    <source>
        <dbReference type="EMBL" id="KAF6142157.1"/>
    </source>
</evidence>
<comment type="similarity">
    <text evidence="1">Belongs to the universal ribosomal protein uS13 family.</text>
</comment>
<dbReference type="InterPro" id="IPR010979">
    <property type="entry name" value="Ribosomal_uS13-like_H2TH"/>
</dbReference>
<organism evidence="4 5">
    <name type="scientific">Kingdonia uniflora</name>
    <dbReference type="NCBI Taxonomy" id="39325"/>
    <lineage>
        <taxon>Eukaryota</taxon>
        <taxon>Viridiplantae</taxon>
        <taxon>Streptophyta</taxon>
        <taxon>Embryophyta</taxon>
        <taxon>Tracheophyta</taxon>
        <taxon>Spermatophyta</taxon>
        <taxon>Magnoliopsida</taxon>
        <taxon>Ranunculales</taxon>
        <taxon>Circaeasteraceae</taxon>
        <taxon>Kingdonia</taxon>
    </lineage>
</organism>
<protein>
    <submittedName>
        <fullName evidence="4">Uncharacterized protein</fullName>
    </submittedName>
</protein>
<keyword evidence="5" id="KW-1185">Reference proteome</keyword>
<proteinExistence type="inferred from homology"/>
<dbReference type="GO" id="GO:0005840">
    <property type="term" value="C:ribosome"/>
    <property type="evidence" value="ECO:0007669"/>
    <property type="project" value="UniProtKB-KW"/>
</dbReference>
<dbReference type="SUPFAM" id="SSF46946">
    <property type="entry name" value="S13-like H2TH domain"/>
    <property type="match status" value="1"/>
</dbReference>
<accession>A0A7J7LHP4</accession>
<reference evidence="4 5" key="1">
    <citation type="journal article" date="2020" name="IScience">
        <title>Genome Sequencing of the Endangered Kingdonia uniflora (Circaeasteraceae, Ranunculales) Reveals Potential Mechanisms of Evolutionary Specialization.</title>
        <authorList>
            <person name="Sun Y."/>
            <person name="Deng T."/>
            <person name="Zhang A."/>
            <person name="Moore M.J."/>
            <person name="Landis J.B."/>
            <person name="Lin N."/>
            <person name="Zhang H."/>
            <person name="Zhang X."/>
            <person name="Huang J."/>
            <person name="Zhang X."/>
            <person name="Sun H."/>
            <person name="Wang H."/>
        </authorList>
    </citation>
    <scope>NUCLEOTIDE SEQUENCE [LARGE SCALE GENOMIC DNA]</scope>
    <source>
        <strain evidence="4">TB1705</strain>
        <tissue evidence="4">Leaf</tissue>
    </source>
</reference>
<dbReference type="AlphaFoldDB" id="A0A7J7LHP4"/>